<reference evidence="2" key="1">
    <citation type="journal article" date="2014" name="Front. Microbiol.">
        <title>High frequency of phylogenetically diverse reductive dehalogenase-homologous genes in deep subseafloor sedimentary metagenomes.</title>
        <authorList>
            <person name="Kawai M."/>
            <person name="Futagami T."/>
            <person name="Toyoda A."/>
            <person name="Takaki Y."/>
            <person name="Nishi S."/>
            <person name="Hori S."/>
            <person name="Arai W."/>
            <person name="Tsubouchi T."/>
            <person name="Morono Y."/>
            <person name="Uchiyama I."/>
            <person name="Ito T."/>
            <person name="Fujiyama A."/>
            <person name="Inagaki F."/>
            <person name="Takami H."/>
        </authorList>
    </citation>
    <scope>NUCLEOTIDE SEQUENCE</scope>
    <source>
        <strain evidence="2">Expedition CK06-06</strain>
    </source>
</reference>
<name>X0TU36_9ZZZZ</name>
<proteinExistence type="predicted"/>
<evidence type="ECO:0000259" key="1">
    <source>
        <dbReference type="Pfam" id="PF12706"/>
    </source>
</evidence>
<dbReference type="CDD" id="cd16279">
    <property type="entry name" value="metallo-hydrolase-like_MBL-fold"/>
    <property type="match status" value="1"/>
</dbReference>
<dbReference type="EMBL" id="BARS01002003">
    <property type="protein sequence ID" value="GAF79630.1"/>
    <property type="molecule type" value="Genomic_DNA"/>
</dbReference>
<sequence length="197" mass="22327">MDHVLLTHTHFDHVAGIDDLRVFTSRRRESIPVFGRQDHLAYLRTYIYHYLFDPKVQKGGGIADIDLVALNGRFLLEGVLIEPLPVYHGSMEILGYKFGNCAYLSDVSKIPNATLQKLYGLDVLILGALRHTKHPTHFNISQALAVVSELEPKRSYFTHICHDVFHEEVEKDLSDPDSPYCSSLEVHLAYDGLKLAL</sequence>
<dbReference type="SUPFAM" id="SSF56281">
    <property type="entry name" value="Metallo-hydrolase/oxidoreductase"/>
    <property type="match status" value="1"/>
</dbReference>
<comment type="caution">
    <text evidence="2">The sequence shown here is derived from an EMBL/GenBank/DDBJ whole genome shotgun (WGS) entry which is preliminary data.</text>
</comment>
<evidence type="ECO:0000313" key="2">
    <source>
        <dbReference type="EMBL" id="GAF79630.1"/>
    </source>
</evidence>
<dbReference type="InterPro" id="IPR036866">
    <property type="entry name" value="RibonucZ/Hydroxyglut_hydro"/>
</dbReference>
<gene>
    <name evidence="2" type="ORF">S01H1_03718</name>
</gene>
<accession>X0TU36</accession>
<dbReference type="Gene3D" id="3.60.15.10">
    <property type="entry name" value="Ribonuclease Z/Hydroxyacylglutathione hydrolase-like"/>
    <property type="match status" value="1"/>
</dbReference>
<dbReference type="PANTHER" id="PTHR42663">
    <property type="entry name" value="HYDROLASE C777.06C-RELATED-RELATED"/>
    <property type="match status" value="1"/>
</dbReference>
<organism evidence="2">
    <name type="scientific">marine sediment metagenome</name>
    <dbReference type="NCBI Taxonomy" id="412755"/>
    <lineage>
        <taxon>unclassified sequences</taxon>
        <taxon>metagenomes</taxon>
        <taxon>ecological metagenomes</taxon>
    </lineage>
</organism>
<dbReference type="InterPro" id="IPR001279">
    <property type="entry name" value="Metallo-B-lactamas"/>
</dbReference>
<protein>
    <recommendedName>
        <fullName evidence="1">Metallo-beta-lactamase domain-containing protein</fullName>
    </recommendedName>
</protein>
<dbReference type="PANTHER" id="PTHR42663:SF6">
    <property type="entry name" value="HYDROLASE C777.06C-RELATED"/>
    <property type="match status" value="1"/>
</dbReference>
<feature type="domain" description="Metallo-beta-lactamase" evidence="1">
    <location>
        <begin position="2"/>
        <end position="160"/>
    </location>
</feature>
<dbReference type="Pfam" id="PF12706">
    <property type="entry name" value="Lactamase_B_2"/>
    <property type="match status" value="1"/>
</dbReference>
<dbReference type="AlphaFoldDB" id="X0TU36"/>